<dbReference type="AlphaFoldDB" id="A0A8J3F936"/>
<evidence type="ECO:0000256" key="2">
    <source>
        <dbReference type="ARBA" id="ARBA00008149"/>
    </source>
</evidence>
<dbReference type="GO" id="GO:0016787">
    <property type="term" value="F:hydrolase activity"/>
    <property type="evidence" value="ECO:0007669"/>
    <property type="project" value="UniProtKB-KW"/>
</dbReference>
<keyword evidence="3" id="KW-1003">Cell membrane</keyword>
<dbReference type="Pfam" id="PF05108">
    <property type="entry name" value="T7SS_ESX1_EccB"/>
    <property type="match status" value="1"/>
</dbReference>
<feature type="transmembrane region" description="Helical" evidence="11">
    <location>
        <begin position="37"/>
        <end position="62"/>
    </location>
</feature>
<keyword evidence="5" id="KW-0547">Nucleotide-binding</keyword>
<feature type="region of interest" description="Disordered" evidence="10">
    <location>
        <begin position="298"/>
        <end position="325"/>
    </location>
</feature>
<evidence type="ECO:0000256" key="4">
    <source>
        <dbReference type="ARBA" id="ARBA00022692"/>
    </source>
</evidence>
<evidence type="ECO:0000256" key="10">
    <source>
        <dbReference type="SAM" id="MobiDB-lite"/>
    </source>
</evidence>
<evidence type="ECO:0000256" key="8">
    <source>
        <dbReference type="ARBA" id="ARBA00022989"/>
    </source>
</evidence>
<comment type="caution">
    <text evidence="12">The sequence shown here is derived from an EMBL/GenBank/DDBJ whole genome shotgun (WGS) entry which is preliminary data.</text>
</comment>
<feature type="compositionally biased region" description="Low complexity" evidence="10">
    <location>
        <begin position="298"/>
        <end position="309"/>
    </location>
</feature>
<dbReference type="NCBIfam" id="TIGR03919">
    <property type="entry name" value="T7SS_EccB"/>
    <property type="match status" value="1"/>
</dbReference>
<comment type="similarity">
    <text evidence="2">Belongs to the EccB family.</text>
</comment>
<keyword evidence="7" id="KW-0067">ATP-binding</keyword>
<organism evidence="12 13">
    <name type="scientific">Pilimelia anulata</name>
    <dbReference type="NCBI Taxonomy" id="53371"/>
    <lineage>
        <taxon>Bacteria</taxon>
        <taxon>Bacillati</taxon>
        <taxon>Actinomycetota</taxon>
        <taxon>Actinomycetes</taxon>
        <taxon>Micromonosporales</taxon>
        <taxon>Micromonosporaceae</taxon>
        <taxon>Pilimelia</taxon>
    </lineage>
</organism>
<dbReference type="Gene3D" id="3.30.2390.20">
    <property type="entry name" value="Type VII secretion system EccB, repeat 1 domain"/>
    <property type="match status" value="1"/>
</dbReference>
<keyword evidence="4 11" id="KW-0812">Transmembrane</keyword>
<evidence type="ECO:0000256" key="1">
    <source>
        <dbReference type="ARBA" id="ARBA00004162"/>
    </source>
</evidence>
<dbReference type="Proteomes" id="UP000649739">
    <property type="component" value="Unassembled WGS sequence"/>
</dbReference>
<dbReference type="GO" id="GO:0005524">
    <property type="term" value="F:ATP binding"/>
    <property type="evidence" value="ECO:0007669"/>
    <property type="project" value="UniProtKB-KW"/>
</dbReference>
<dbReference type="InterPro" id="IPR007795">
    <property type="entry name" value="T7SS_EccB"/>
</dbReference>
<evidence type="ECO:0000256" key="7">
    <source>
        <dbReference type="ARBA" id="ARBA00022840"/>
    </source>
</evidence>
<evidence type="ECO:0000256" key="9">
    <source>
        <dbReference type="ARBA" id="ARBA00023136"/>
    </source>
</evidence>
<dbReference type="Gene3D" id="2.40.50.910">
    <property type="entry name" value="Type VII secretion system EccB, repeat 3 domain"/>
    <property type="match status" value="1"/>
</dbReference>
<dbReference type="EMBL" id="BMQB01000005">
    <property type="protein sequence ID" value="GGJ95638.1"/>
    <property type="molecule type" value="Genomic_DNA"/>
</dbReference>
<accession>A0A8J3F936</accession>
<name>A0A8J3F936_9ACTN</name>
<dbReference type="GO" id="GO:0005886">
    <property type="term" value="C:plasma membrane"/>
    <property type="evidence" value="ECO:0007669"/>
    <property type="project" value="UniProtKB-SubCell"/>
</dbReference>
<evidence type="ECO:0000256" key="5">
    <source>
        <dbReference type="ARBA" id="ARBA00022741"/>
    </source>
</evidence>
<dbReference type="PANTHER" id="PTHR40765:SF2">
    <property type="entry name" value="ESX-2 SECRETION SYSTEM ATPASE ECCB2"/>
    <property type="match status" value="1"/>
</dbReference>
<dbReference type="GO" id="GO:0005576">
    <property type="term" value="C:extracellular region"/>
    <property type="evidence" value="ECO:0007669"/>
    <property type="project" value="TreeGrafter"/>
</dbReference>
<keyword evidence="9 11" id="KW-0472">Membrane</keyword>
<feature type="compositionally biased region" description="Pro residues" evidence="10">
    <location>
        <begin position="310"/>
        <end position="319"/>
    </location>
</feature>
<dbReference type="PANTHER" id="PTHR40765">
    <property type="entry name" value="ESX-2 SECRETION SYSTEM ATPASE ECCB2"/>
    <property type="match status" value="1"/>
</dbReference>
<evidence type="ECO:0000313" key="13">
    <source>
        <dbReference type="Proteomes" id="UP000649739"/>
    </source>
</evidence>
<keyword evidence="8 11" id="KW-1133">Transmembrane helix</keyword>
<sequence>MATRQEQLDAYRFAVGRVVAALLLREPDPARSPLRRAAGAVLAGLLVAALGVAVAAVAGVVAGGGQRDWRAPNAVLLVKETGARYVHRDGRLYPVANLGSALLLGDGAAPRRVAAATLTGVPRGLPVGIPGAPDALPARRALLTGPWAVCALPGDRPRALLYAGRPPAGGTPAGDGGVLVSAGGAEYLVWQQRRHRLLRPDTVRAALGWTGAPAAAVPAAFVNALGAGPDLDGRPLPGTGRPVRALRGARVGDVYLVPGRAGGVDQYAVAVPGGLAPLTPVQASLLLAAADRGDGAPRPLTPAAYAAAPRRPPLSPPGTGPASAPRLAAAGTLCALVPDERGAAEVRLAVPGVDPAAGVSAGPGGVSRVVLPPGGGVLARSAPAPGVDGALLLVTDLGRRYAVVDDRAQRALGYGGVAPVRLPAALVALLPAGPALDPAAAARTLAPGS</sequence>
<proteinExistence type="inferred from homology"/>
<protein>
    <recommendedName>
        <fullName evidence="14">Type VII secretion protein EccB</fullName>
    </recommendedName>
</protein>
<evidence type="ECO:0000256" key="11">
    <source>
        <dbReference type="SAM" id="Phobius"/>
    </source>
</evidence>
<gene>
    <name evidence="12" type="ORF">GCM10010123_26860</name>
</gene>
<reference evidence="12" key="2">
    <citation type="submission" date="2020-09" db="EMBL/GenBank/DDBJ databases">
        <authorList>
            <person name="Sun Q."/>
            <person name="Ohkuma M."/>
        </authorList>
    </citation>
    <scope>NUCLEOTIDE SEQUENCE</scope>
    <source>
        <strain evidence="12">JCM 3090</strain>
    </source>
</reference>
<evidence type="ECO:0000256" key="6">
    <source>
        <dbReference type="ARBA" id="ARBA00022801"/>
    </source>
</evidence>
<dbReference type="RefSeq" id="WP_189170460.1">
    <property type="nucleotide sequence ID" value="NZ_BMQB01000005.1"/>
</dbReference>
<evidence type="ECO:0008006" key="14">
    <source>
        <dbReference type="Google" id="ProtNLM"/>
    </source>
</evidence>
<keyword evidence="13" id="KW-1185">Reference proteome</keyword>
<keyword evidence="6" id="KW-0378">Hydrolase</keyword>
<evidence type="ECO:0000256" key="3">
    <source>
        <dbReference type="ARBA" id="ARBA00022475"/>
    </source>
</evidence>
<comment type="subcellular location">
    <subcellularLocation>
        <location evidence="1">Cell membrane</location>
        <topology evidence="1">Single-pass membrane protein</topology>
    </subcellularLocation>
</comment>
<dbReference type="InterPro" id="IPR042485">
    <property type="entry name" value="T7SS_EccB_R3"/>
</dbReference>
<reference evidence="12" key="1">
    <citation type="journal article" date="2014" name="Int. J. Syst. Evol. Microbiol.">
        <title>Complete genome sequence of Corynebacterium casei LMG S-19264T (=DSM 44701T), isolated from a smear-ripened cheese.</title>
        <authorList>
            <consortium name="US DOE Joint Genome Institute (JGI-PGF)"/>
            <person name="Walter F."/>
            <person name="Albersmeier A."/>
            <person name="Kalinowski J."/>
            <person name="Ruckert C."/>
        </authorList>
    </citation>
    <scope>NUCLEOTIDE SEQUENCE</scope>
    <source>
        <strain evidence="12">JCM 3090</strain>
    </source>
</reference>
<evidence type="ECO:0000313" key="12">
    <source>
        <dbReference type="EMBL" id="GGJ95638.1"/>
    </source>
</evidence>
<dbReference type="InterPro" id="IPR044857">
    <property type="entry name" value="T7SS_EccB_R1"/>
</dbReference>